<keyword evidence="2" id="KW-0547">Nucleotide-binding</keyword>
<evidence type="ECO:0000313" key="4">
    <source>
        <dbReference type="EMBL" id="CAG2210387.1"/>
    </source>
</evidence>
<evidence type="ECO:0000256" key="1">
    <source>
        <dbReference type="ARBA" id="ARBA00007381"/>
    </source>
</evidence>
<accession>A0A8S3RLS1</accession>
<dbReference type="GO" id="GO:0140662">
    <property type="term" value="F:ATP-dependent protein folding chaperone"/>
    <property type="evidence" value="ECO:0007669"/>
    <property type="project" value="InterPro"/>
</dbReference>
<protein>
    <submittedName>
        <fullName evidence="4">Uncharacterized protein</fullName>
    </submittedName>
</protein>
<dbReference type="InterPro" id="IPR013126">
    <property type="entry name" value="Hsp_70_fam"/>
</dbReference>
<dbReference type="PANTHER" id="PTHR14187:SF5">
    <property type="entry name" value="HEAT SHOCK 70 KDA PROTEIN 12A"/>
    <property type="match status" value="1"/>
</dbReference>
<name>A0A8S3RLS1_MYTED</name>
<keyword evidence="5" id="KW-1185">Reference proteome</keyword>
<organism evidence="4 5">
    <name type="scientific">Mytilus edulis</name>
    <name type="common">Blue mussel</name>
    <dbReference type="NCBI Taxonomy" id="6550"/>
    <lineage>
        <taxon>Eukaryota</taxon>
        <taxon>Metazoa</taxon>
        <taxon>Spiralia</taxon>
        <taxon>Lophotrochozoa</taxon>
        <taxon>Mollusca</taxon>
        <taxon>Bivalvia</taxon>
        <taxon>Autobranchia</taxon>
        <taxon>Pteriomorphia</taxon>
        <taxon>Mytilida</taxon>
        <taxon>Mytiloidea</taxon>
        <taxon>Mytilidae</taxon>
        <taxon>Mytilinae</taxon>
        <taxon>Mytilus</taxon>
    </lineage>
</organism>
<dbReference type="Pfam" id="PF00012">
    <property type="entry name" value="HSP70"/>
    <property type="match status" value="1"/>
</dbReference>
<evidence type="ECO:0000313" key="5">
    <source>
        <dbReference type="Proteomes" id="UP000683360"/>
    </source>
</evidence>
<dbReference type="InterPro" id="IPR043129">
    <property type="entry name" value="ATPase_NBD"/>
</dbReference>
<dbReference type="GO" id="GO:0005524">
    <property type="term" value="F:ATP binding"/>
    <property type="evidence" value="ECO:0007669"/>
    <property type="project" value="UniProtKB-KW"/>
</dbReference>
<dbReference type="CDD" id="cd10229">
    <property type="entry name" value="ASKHA_NBD_HSP70_HSPA12"/>
    <property type="match status" value="1"/>
</dbReference>
<dbReference type="AlphaFoldDB" id="A0A8S3RLS1"/>
<evidence type="ECO:0000256" key="2">
    <source>
        <dbReference type="ARBA" id="ARBA00022741"/>
    </source>
</evidence>
<evidence type="ECO:0000256" key="3">
    <source>
        <dbReference type="ARBA" id="ARBA00022840"/>
    </source>
</evidence>
<dbReference type="Gene3D" id="3.90.640.10">
    <property type="entry name" value="Actin, Chain A, domain 4"/>
    <property type="match status" value="1"/>
</dbReference>
<comment type="similarity">
    <text evidence="1">Belongs to the heat shock protein 70 family.</text>
</comment>
<proteinExistence type="inferred from homology"/>
<gene>
    <name evidence="4" type="ORF">MEDL_24485</name>
</gene>
<dbReference type="EMBL" id="CAJPWZ010001230">
    <property type="protein sequence ID" value="CAG2210387.1"/>
    <property type="molecule type" value="Genomic_DNA"/>
</dbReference>
<sequence length="569" mass="64437">MCHSDARVWNATAVLCGTLILLATTFLHKSDKTVRLGLNMYAGWSSFVVLRYQNEMTGRKRDIPLVAGIAIGTTYSGDAFSTRDTYKIDPLKIHANPIWKADGRSYLSLKIPTCLLLNTNKEFDSFGYEAENKYAELVMNGQQDDYYYFHRFQMKIRNIQSVKGDMVLMDINGKPAPAVEVYAHSIRALVNHLMYTLPQGTGVKSNDIQLVITVPGTCNWTEYIKEFTRKSAEKAGIQQDNLLILKEPEAAFIYCQHLPTEKLSGAKHGFSMSKVGSRYIIVDLGGATFDVAVIEKLTGDGIKEVCRYPIKGGCAATSIDTEFIQLFGNIFGEPFLSTMKGKHPLAYLDLLREFEAVKMTMTSTKTKDINIKLPYCTLDSLCKQYFERDVTSTVMDSSYASLISIRGDKMRLDNKLFHGLFDKTIKSILDILKFMFKRENRQTDTVLLLVGSFSECPLVQEAIRKAFPFNQKTNDSDNDVQEIVGLPKHFDVNRLDLKRSMPPSHFDSRVSDIDEQAKVELFEYVDIQKIDFTKRSPPSLFEEDRISDSAKDTCNSGRICYDCVPKYFV</sequence>
<reference evidence="4" key="1">
    <citation type="submission" date="2021-03" db="EMBL/GenBank/DDBJ databases">
        <authorList>
            <person name="Bekaert M."/>
        </authorList>
    </citation>
    <scope>NUCLEOTIDE SEQUENCE</scope>
</reference>
<dbReference type="PANTHER" id="PTHR14187">
    <property type="entry name" value="ALPHA KINASE/ELONGATION FACTOR 2 KINASE"/>
    <property type="match status" value="1"/>
</dbReference>
<comment type="caution">
    <text evidence="4">The sequence shown here is derived from an EMBL/GenBank/DDBJ whole genome shotgun (WGS) entry which is preliminary data.</text>
</comment>
<dbReference type="Gene3D" id="3.30.420.40">
    <property type="match status" value="2"/>
</dbReference>
<dbReference type="Proteomes" id="UP000683360">
    <property type="component" value="Unassembled WGS sequence"/>
</dbReference>
<dbReference type="SUPFAM" id="SSF53067">
    <property type="entry name" value="Actin-like ATPase domain"/>
    <property type="match status" value="2"/>
</dbReference>
<dbReference type="OrthoDB" id="6150883at2759"/>
<keyword evidence="3" id="KW-0067">ATP-binding</keyword>